<gene>
    <name evidence="2" type="ORF">BD410DRAFT_392843</name>
</gene>
<evidence type="ECO:0000313" key="3">
    <source>
        <dbReference type="Proteomes" id="UP000294933"/>
    </source>
</evidence>
<dbReference type="AlphaFoldDB" id="A0A4Y7PY15"/>
<proteinExistence type="predicted"/>
<keyword evidence="3" id="KW-1185">Reference proteome</keyword>
<evidence type="ECO:0000313" key="2">
    <source>
        <dbReference type="EMBL" id="TDL19898.1"/>
    </source>
</evidence>
<feature type="compositionally biased region" description="Basic residues" evidence="1">
    <location>
        <begin position="210"/>
        <end position="220"/>
    </location>
</feature>
<name>A0A4Y7PY15_9AGAM</name>
<feature type="region of interest" description="Disordered" evidence="1">
    <location>
        <begin position="204"/>
        <end position="235"/>
    </location>
</feature>
<dbReference type="VEuPathDB" id="FungiDB:BD410DRAFT_392843"/>
<dbReference type="OrthoDB" id="3063716at2759"/>
<feature type="region of interest" description="Disordered" evidence="1">
    <location>
        <begin position="60"/>
        <end position="89"/>
    </location>
</feature>
<sequence>MLPLFHNPHLIGQQCQATTRSEVFGGLHEATELLDNDSLGDVLEDVVRLETILKSSLDVNVEGQEQRPKKKRKITSESSNPPTSTGAHEFVLVSTQVSPRLIQVNPRPMKSVKPIELSYEDDETEATTRKHRAQTVSVDYSWLIHESQMVYPTFKKRPCLNLESGISNPIPILVTERLVPSSSQFPKSTNELGRVHCCPVVAAATPQHDQRKRRRRKRANRPIILPPRARAFRTS</sequence>
<dbReference type="EMBL" id="ML170192">
    <property type="protein sequence ID" value="TDL19898.1"/>
    <property type="molecule type" value="Genomic_DNA"/>
</dbReference>
<reference evidence="2 3" key="1">
    <citation type="submission" date="2018-06" db="EMBL/GenBank/DDBJ databases">
        <title>A transcriptomic atlas of mushroom development highlights an independent origin of complex multicellularity.</title>
        <authorList>
            <consortium name="DOE Joint Genome Institute"/>
            <person name="Krizsan K."/>
            <person name="Almasi E."/>
            <person name="Merenyi Z."/>
            <person name="Sahu N."/>
            <person name="Viragh M."/>
            <person name="Koszo T."/>
            <person name="Mondo S."/>
            <person name="Kiss B."/>
            <person name="Balint B."/>
            <person name="Kues U."/>
            <person name="Barry K."/>
            <person name="Hegedus J.C."/>
            <person name="Henrissat B."/>
            <person name="Johnson J."/>
            <person name="Lipzen A."/>
            <person name="Ohm R."/>
            <person name="Nagy I."/>
            <person name="Pangilinan J."/>
            <person name="Yan J."/>
            <person name="Xiong Y."/>
            <person name="Grigoriev I.V."/>
            <person name="Hibbett D.S."/>
            <person name="Nagy L.G."/>
        </authorList>
    </citation>
    <scope>NUCLEOTIDE SEQUENCE [LARGE SCALE GENOMIC DNA]</scope>
    <source>
        <strain evidence="2 3">SZMC22713</strain>
    </source>
</reference>
<feature type="compositionally biased region" description="Polar residues" evidence="1">
    <location>
        <begin position="76"/>
        <end position="86"/>
    </location>
</feature>
<dbReference type="Proteomes" id="UP000294933">
    <property type="component" value="Unassembled WGS sequence"/>
</dbReference>
<protein>
    <submittedName>
        <fullName evidence="2">Uncharacterized protein</fullName>
    </submittedName>
</protein>
<accession>A0A4Y7PY15</accession>
<organism evidence="2 3">
    <name type="scientific">Rickenella mellea</name>
    <dbReference type="NCBI Taxonomy" id="50990"/>
    <lineage>
        <taxon>Eukaryota</taxon>
        <taxon>Fungi</taxon>
        <taxon>Dikarya</taxon>
        <taxon>Basidiomycota</taxon>
        <taxon>Agaricomycotina</taxon>
        <taxon>Agaricomycetes</taxon>
        <taxon>Hymenochaetales</taxon>
        <taxon>Rickenellaceae</taxon>
        <taxon>Rickenella</taxon>
    </lineage>
</organism>
<evidence type="ECO:0000256" key="1">
    <source>
        <dbReference type="SAM" id="MobiDB-lite"/>
    </source>
</evidence>